<evidence type="ECO:0000313" key="2">
    <source>
        <dbReference type="Proteomes" id="UP001233999"/>
    </source>
</evidence>
<comment type="caution">
    <text evidence="1">The sequence shown here is derived from an EMBL/GenBank/DDBJ whole genome shotgun (WGS) entry which is preliminary data.</text>
</comment>
<sequence length="127" mass="14940">MNTCLKPKSSFLIDDILQESPPKTDDERLDAGWLARPTPTYLNQIQPLHPANLLRVPTLTTPATRDVYLSDGLITDERLRIHEYPYRHSELLDPIYRGNFILYYRLANIWRVLLRLNKLNVLLWLVE</sequence>
<protein>
    <submittedName>
        <fullName evidence="1">Uncharacterized protein</fullName>
    </submittedName>
</protein>
<reference evidence="1" key="1">
    <citation type="journal article" date="2023" name="IScience">
        <title>Live-bearing cockroach genome reveals convergent evolutionary mechanisms linked to viviparity in insects and beyond.</title>
        <authorList>
            <person name="Fouks B."/>
            <person name="Harrison M.C."/>
            <person name="Mikhailova A.A."/>
            <person name="Marchal E."/>
            <person name="English S."/>
            <person name="Carruthers M."/>
            <person name="Jennings E.C."/>
            <person name="Chiamaka E.L."/>
            <person name="Frigard R.A."/>
            <person name="Pippel M."/>
            <person name="Attardo G.M."/>
            <person name="Benoit J.B."/>
            <person name="Bornberg-Bauer E."/>
            <person name="Tobe S.S."/>
        </authorList>
    </citation>
    <scope>NUCLEOTIDE SEQUENCE</scope>
    <source>
        <strain evidence="1">Stay&amp;Tobe</strain>
    </source>
</reference>
<keyword evidence="2" id="KW-1185">Reference proteome</keyword>
<reference evidence="1" key="2">
    <citation type="submission" date="2023-05" db="EMBL/GenBank/DDBJ databases">
        <authorList>
            <person name="Fouks B."/>
        </authorList>
    </citation>
    <scope>NUCLEOTIDE SEQUENCE</scope>
    <source>
        <strain evidence="1">Stay&amp;Tobe</strain>
        <tissue evidence="1">Testes</tissue>
    </source>
</reference>
<organism evidence="1 2">
    <name type="scientific">Diploptera punctata</name>
    <name type="common">Pacific beetle cockroach</name>
    <dbReference type="NCBI Taxonomy" id="6984"/>
    <lineage>
        <taxon>Eukaryota</taxon>
        <taxon>Metazoa</taxon>
        <taxon>Ecdysozoa</taxon>
        <taxon>Arthropoda</taxon>
        <taxon>Hexapoda</taxon>
        <taxon>Insecta</taxon>
        <taxon>Pterygota</taxon>
        <taxon>Neoptera</taxon>
        <taxon>Polyneoptera</taxon>
        <taxon>Dictyoptera</taxon>
        <taxon>Blattodea</taxon>
        <taxon>Blaberoidea</taxon>
        <taxon>Blaberidae</taxon>
        <taxon>Diplopterinae</taxon>
        <taxon>Diploptera</taxon>
    </lineage>
</organism>
<name>A0AAD7ZDK6_DIPPU</name>
<dbReference type="EMBL" id="JASPKZ010008863">
    <property type="protein sequence ID" value="KAJ9578735.1"/>
    <property type="molecule type" value="Genomic_DNA"/>
</dbReference>
<gene>
    <name evidence="1" type="ORF">L9F63_005024</name>
</gene>
<evidence type="ECO:0000313" key="1">
    <source>
        <dbReference type="EMBL" id="KAJ9578735.1"/>
    </source>
</evidence>
<dbReference type="Proteomes" id="UP001233999">
    <property type="component" value="Unassembled WGS sequence"/>
</dbReference>
<accession>A0AAD7ZDK6</accession>
<dbReference type="AlphaFoldDB" id="A0AAD7ZDK6"/>
<proteinExistence type="predicted"/>